<dbReference type="STRING" id="1385521.N803_16285"/>
<sequence length="93" mass="10486">MSGTAKNTEADGIRDEVRLDLDKDAIDEWDEVSDDYAVDPDTDFSRPALSDDGEEFGDDLEEDDDDLDDWDEDDEEDAEAEGGDDWDDSDDEE</sequence>
<organism evidence="2 3">
    <name type="scientific">Knoellia subterranea KCTC 19937</name>
    <dbReference type="NCBI Taxonomy" id="1385521"/>
    <lineage>
        <taxon>Bacteria</taxon>
        <taxon>Bacillati</taxon>
        <taxon>Actinomycetota</taxon>
        <taxon>Actinomycetes</taxon>
        <taxon>Micrococcales</taxon>
        <taxon>Intrasporangiaceae</taxon>
        <taxon>Knoellia</taxon>
    </lineage>
</organism>
<evidence type="ECO:0000313" key="3">
    <source>
        <dbReference type="Proteomes" id="UP000030011"/>
    </source>
</evidence>
<feature type="region of interest" description="Disordered" evidence="1">
    <location>
        <begin position="31"/>
        <end position="93"/>
    </location>
</feature>
<protein>
    <submittedName>
        <fullName evidence="2">Uncharacterized protein</fullName>
    </submittedName>
</protein>
<evidence type="ECO:0000256" key="1">
    <source>
        <dbReference type="SAM" id="MobiDB-lite"/>
    </source>
</evidence>
<reference evidence="2 3" key="1">
    <citation type="submission" date="2013-08" db="EMBL/GenBank/DDBJ databases">
        <title>The genome sequence of Knoellia subterranea.</title>
        <authorList>
            <person name="Zhu W."/>
            <person name="Wang G."/>
        </authorList>
    </citation>
    <scope>NUCLEOTIDE SEQUENCE [LARGE SCALE GENOMIC DNA]</scope>
    <source>
        <strain evidence="2 3">KCTC 19937</strain>
    </source>
</reference>
<dbReference type="RefSeq" id="WP_052112253.1">
    <property type="nucleotide sequence ID" value="NZ_AVPK01000007.1"/>
</dbReference>
<feature type="compositionally biased region" description="Acidic residues" evidence="1">
    <location>
        <begin position="51"/>
        <end position="93"/>
    </location>
</feature>
<dbReference type="EMBL" id="AVPK01000007">
    <property type="protein sequence ID" value="KGN36973.1"/>
    <property type="molecule type" value="Genomic_DNA"/>
</dbReference>
<proteinExistence type="predicted"/>
<keyword evidence="3" id="KW-1185">Reference proteome</keyword>
<dbReference type="Proteomes" id="UP000030011">
    <property type="component" value="Unassembled WGS sequence"/>
</dbReference>
<dbReference type="OrthoDB" id="4843848at2"/>
<feature type="compositionally biased region" description="Acidic residues" evidence="1">
    <location>
        <begin position="31"/>
        <end position="42"/>
    </location>
</feature>
<dbReference type="AlphaFoldDB" id="A0A0A0JIM5"/>
<evidence type="ECO:0000313" key="2">
    <source>
        <dbReference type="EMBL" id="KGN36973.1"/>
    </source>
</evidence>
<dbReference type="eggNOG" id="ENOG50310T3">
    <property type="taxonomic scope" value="Bacteria"/>
</dbReference>
<accession>A0A0A0JIM5</accession>
<name>A0A0A0JIM5_9MICO</name>
<comment type="caution">
    <text evidence="2">The sequence shown here is derived from an EMBL/GenBank/DDBJ whole genome shotgun (WGS) entry which is preliminary data.</text>
</comment>
<gene>
    <name evidence="2" type="ORF">N803_16285</name>
</gene>